<evidence type="ECO:0000313" key="1">
    <source>
        <dbReference type="EMBL" id="NDV90576.1"/>
    </source>
</evidence>
<gene>
    <name evidence="1" type="ORF">GTH32_05120</name>
</gene>
<dbReference type="RefSeq" id="WP_163084167.1">
    <property type="nucleotide sequence ID" value="NZ_JAAAWN010000005.1"/>
</dbReference>
<dbReference type="Pfam" id="PF16670">
    <property type="entry name" value="PI-PLC-C1"/>
    <property type="match status" value="1"/>
</dbReference>
<dbReference type="SUPFAM" id="SSF51695">
    <property type="entry name" value="PLC-like phosphodiesterases"/>
    <property type="match status" value="1"/>
</dbReference>
<dbReference type="CDD" id="cd08589">
    <property type="entry name" value="PI-PLCc_SaPLC1_like"/>
    <property type="match status" value="1"/>
</dbReference>
<name>A0A7X5LJL4_9ALTE</name>
<sequence length="355" mass="40217">MRLIHLMFFLLVIIPAAADSLNNYQMIGSHNSYKKPLPAEVKAYLKKTSPSLLAKLSYSHPSLIEQLDAGLRQLEIDVVNDPQGQQYDRPELETLLHGNWFSKEQRASLSRPGFKVMHIPHVDAMSHCLTFTGCAEQLIAWSHQNPKHLPITVLVNAKESQPNFLTHTPPLMFEDADYARLDSEIKAIFGNKLITPDSVKGDYATLRNAIVESGWPALKTLRGKFLFIFDANPQQREKYIHGHPSLEGRSMFVSVPQQWDEAAIFIRNNPVESYQEIRSLVHAGFLVRTRADANLKESSEQMALRREAAYTSGAHFISSDFYLGAPLAKQRGYAVSFKKQSFVRPNPIQHNNFAY</sequence>
<dbReference type="GO" id="GO:0006629">
    <property type="term" value="P:lipid metabolic process"/>
    <property type="evidence" value="ECO:0007669"/>
    <property type="project" value="InterPro"/>
</dbReference>
<reference evidence="1 2" key="1">
    <citation type="submission" date="2020-01" db="EMBL/GenBank/DDBJ databases">
        <authorList>
            <person name="Chen J."/>
            <person name="Zhu S."/>
            <person name="Yang J."/>
        </authorList>
    </citation>
    <scope>NUCLEOTIDE SEQUENCE [LARGE SCALE GENOMIC DNA]</scope>
    <source>
        <strain evidence="1 2">345S023</strain>
    </source>
</reference>
<evidence type="ECO:0000313" key="2">
    <source>
        <dbReference type="Proteomes" id="UP000470213"/>
    </source>
</evidence>
<evidence type="ECO:0008006" key="3">
    <source>
        <dbReference type="Google" id="ProtNLM"/>
    </source>
</evidence>
<keyword evidence="2" id="KW-1185">Reference proteome</keyword>
<dbReference type="AlphaFoldDB" id="A0A7X5LJL4"/>
<accession>A0A7X5LJL4</accession>
<dbReference type="Gene3D" id="3.20.20.190">
    <property type="entry name" value="Phosphatidylinositol (PI) phosphodiesterase"/>
    <property type="match status" value="1"/>
</dbReference>
<dbReference type="EMBL" id="JAAAWN010000005">
    <property type="protein sequence ID" value="NDV90576.1"/>
    <property type="molecule type" value="Genomic_DNA"/>
</dbReference>
<comment type="caution">
    <text evidence="1">The sequence shown here is derived from an EMBL/GenBank/DDBJ whole genome shotgun (WGS) entry which is preliminary data.</text>
</comment>
<protein>
    <recommendedName>
        <fullName evidence="3">Calcium-dependent phosphoinositide phospholipase C</fullName>
    </recommendedName>
</protein>
<dbReference type="InterPro" id="IPR032075">
    <property type="entry name" value="PI-PLC-C1"/>
</dbReference>
<dbReference type="GO" id="GO:0008081">
    <property type="term" value="F:phosphoric diester hydrolase activity"/>
    <property type="evidence" value="ECO:0007669"/>
    <property type="project" value="InterPro"/>
</dbReference>
<dbReference type="InterPro" id="IPR017946">
    <property type="entry name" value="PLC-like_Pdiesterase_TIM-brl"/>
</dbReference>
<dbReference type="Proteomes" id="UP000470213">
    <property type="component" value="Unassembled WGS sequence"/>
</dbReference>
<dbReference type="PROSITE" id="PS50007">
    <property type="entry name" value="PIPLC_X_DOMAIN"/>
    <property type="match status" value="1"/>
</dbReference>
<organism evidence="1 2">
    <name type="scientific">Alteromonas profundi</name>
    <dbReference type="NCBI Taxonomy" id="2696062"/>
    <lineage>
        <taxon>Bacteria</taxon>
        <taxon>Pseudomonadati</taxon>
        <taxon>Pseudomonadota</taxon>
        <taxon>Gammaproteobacteria</taxon>
        <taxon>Alteromonadales</taxon>
        <taxon>Alteromonadaceae</taxon>
        <taxon>Alteromonas/Salinimonas group</taxon>
        <taxon>Alteromonas</taxon>
    </lineage>
</organism>
<proteinExistence type="predicted"/>